<accession>A0A418YDT7</accession>
<dbReference type="Proteomes" id="UP000283255">
    <property type="component" value="Unassembled WGS sequence"/>
</dbReference>
<dbReference type="AlphaFoldDB" id="A0A418YDT7"/>
<reference evidence="5 6" key="1">
    <citation type="submission" date="2018-09" db="EMBL/GenBank/DDBJ databases">
        <authorList>
            <person name="Wang F."/>
        </authorList>
    </citation>
    <scope>NUCLEOTIDE SEQUENCE [LARGE SCALE GENOMIC DNA]</scope>
    <source>
        <strain evidence="5 6">PLHSC7-2</strain>
    </source>
</reference>
<evidence type="ECO:0000256" key="3">
    <source>
        <dbReference type="ARBA" id="ARBA00022679"/>
    </source>
</evidence>
<dbReference type="RefSeq" id="WP_119910917.1">
    <property type="nucleotide sequence ID" value="NZ_QZCH01000014.1"/>
</dbReference>
<dbReference type="Pfam" id="PF00535">
    <property type="entry name" value="Glycos_transf_2"/>
    <property type="match status" value="1"/>
</dbReference>
<dbReference type="Gene3D" id="3.90.550.10">
    <property type="entry name" value="Spore Coat Polysaccharide Biosynthesis Protein SpsA, Chain A"/>
    <property type="match status" value="1"/>
</dbReference>
<comment type="caution">
    <text evidence="5">The sequence shown here is derived from an EMBL/GenBank/DDBJ whole genome shotgun (WGS) entry which is preliminary data.</text>
</comment>
<protein>
    <submittedName>
        <fullName evidence="5">Glycosyltransferase family 2 protein</fullName>
    </submittedName>
</protein>
<sequence length="296" mass="33179">MHISIVILNWNDALATIRCAESVLKAIESCPCSKLTADIYLVDNDSEEVDILQLSEWHQRQANNNVSIVLNQSNLGFSGGMNRGIRAALKNGTVDYFWLLNNDAICMPSALYALVLAAQQQQQVAIWGATIIDSKTGEVSCHGGRSYNKWLGMDKPWTPKVSKQPVPDYIYGAAMLIKAEVLSRIDGLDEAYFLYFEELELVHRLASNETIAWCENSVVRHVGGGSCTSDLVKEITVKHAALSAFIFTQRYYPLCLPSVILARLLGLFLRSFQQQKWLHIRAGWQAFTDFLTRCSK</sequence>
<keyword evidence="3 5" id="KW-0808">Transferase</keyword>
<dbReference type="SUPFAM" id="SSF53448">
    <property type="entry name" value="Nucleotide-diphospho-sugar transferases"/>
    <property type="match status" value="1"/>
</dbReference>
<evidence type="ECO:0000313" key="6">
    <source>
        <dbReference type="Proteomes" id="UP000283255"/>
    </source>
</evidence>
<organism evidence="5 6">
    <name type="scientific">Motilimonas pumila</name>
    <dbReference type="NCBI Taxonomy" id="2303987"/>
    <lineage>
        <taxon>Bacteria</taxon>
        <taxon>Pseudomonadati</taxon>
        <taxon>Pseudomonadota</taxon>
        <taxon>Gammaproteobacteria</taxon>
        <taxon>Alteromonadales</taxon>
        <taxon>Alteromonadales genera incertae sedis</taxon>
        <taxon>Motilimonas</taxon>
    </lineage>
</organism>
<dbReference type="PANTHER" id="PTHR43179">
    <property type="entry name" value="RHAMNOSYLTRANSFERASE WBBL"/>
    <property type="match status" value="1"/>
</dbReference>
<evidence type="ECO:0000256" key="2">
    <source>
        <dbReference type="ARBA" id="ARBA00022676"/>
    </source>
</evidence>
<dbReference type="OrthoDB" id="9807209at2"/>
<dbReference type="GO" id="GO:0016757">
    <property type="term" value="F:glycosyltransferase activity"/>
    <property type="evidence" value="ECO:0007669"/>
    <property type="project" value="UniProtKB-KW"/>
</dbReference>
<evidence type="ECO:0000313" key="5">
    <source>
        <dbReference type="EMBL" id="RJG42716.1"/>
    </source>
</evidence>
<evidence type="ECO:0000259" key="4">
    <source>
        <dbReference type="Pfam" id="PF00535"/>
    </source>
</evidence>
<keyword evidence="6" id="KW-1185">Reference proteome</keyword>
<comment type="similarity">
    <text evidence="1">Belongs to the glycosyltransferase 2 family.</text>
</comment>
<feature type="domain" description="Glycosyltransferase 2-like" evidence="4">
    <location>
        <begin position="4"/>
        <end position="169"/>
    </location>
</feature>
<proteinExistence type="inferred from homology"/>
<evidence type="ECO:0000256" key="1">
    <source>
        <dbReference type="ARBA" id="ARBA00006739"/>
    </source>
</evidence>
<dbReference type="InterPro" id="IPR029044">
    <property type="entry name" value="Nucleotide-diphossugar_trans"/>
</dbReference>
<dbReference type="InterPro" id="IPR001173">
    <property type="entry name" value="Glyco_trans_2-like"/>
</dbReference>
<name>A0A418YDT7_9GAMM</name>
<dbReference type="EMBL" id="QZCH01000014">
    <property type="protein sequence ID" value="RJG42716.1"/>
    <property type="molecule type" value="Genomic_DNA"/>
</dbReference>
<keyword evidence="2" id="KW-0328">Glycosyltransferase</keyword>
<reference evidence="5 6" key="2">
    <citation type="submission" date="2019-01" db="EMBL/GenBank/DDBJ databases">
        <title>Motilimonas pumilus sp. nov., isolated from the gut of sea cucumber (Apostichopus japonicus).</title>
        <authorList>
            <person name="Wang F.-Q."/>
            <person name="Ren L.-H."/>
            <person name="Lin Y.-W."/>
            <person name="Sun G.-H."/>
            <person name="Du Z.-J."/>
            <person name="Zhao J.-X."/>
            <person name="Liu X.-J."/>
            <person name="Liu L.-J."/>
        </authorList>
    </citation>
    <scope>NUCLEOTIDE SEQUENCE [LARGE SCALE GENOMIC DNA]</scope>
    <source>
        <strain evidence="5 6">PLHSC7-2</strain>
    </source>
</reference>
<dbReference type="PANTHER" id="PTHR43179:SF12">
    <property type="entry name" value="GALACTOFURANOSYLTRANSFERASE GLFT2"/>
    <property type="match status" value="1"/>
</dbReference>
<gene>
    <name evidence="5" type="ORF">D1Z90_11530</name>
</gene>